<keyword evidence="9" id="KW-0145">Chemotaxis</keyword>
<dbReference type="SUPFAM" id="SSF53474">
    <property type="entry name" value="alpha/beta-Hydrolases"/>
    <property type="match status" value="1"/>
</dbReference>
<evidence type="ECO:0000256" key="13">
    <source>
        <dbReference type="ARBA" id="ARBA00023143"/>
    </source>
</evidence>
<evidence type="ECO:0000256" key="3">
    <source>
        <dbReference type="ARBA" id="ARBA00005126"/>
    </source>
</evidence>
<dbReference type="InterPro" id="IPR023087">
    <property type="entry name" value="Flg_Motor_Flig_C"/>
</dbReference>
<feature type="domain" description="AB hydrolase-1" evidence="14">
    <location>
        <begin position="51"/>
        <end position="294"/>
    </location>
</feature>
<keyword evidence="21" id="KW-0282">Flagellum</keyword>
<dbReference type="Pfam" id="PF14841">
    <property type="entry name" value="FliG_M"/>
    <property type="match status" value="1"/>
</dbReference>
<reference evidence="20" key="2">
    <citation type="submission" date="2024-04" db="EMBL/GenBank/DDBJ databases">
        <authorList>
            <person name="Chen Y."/>
            <person name="Shah S."/>
            <person name="Dougan E. K."/>
            <person name="Thang M."/>
            <person name="Chan C."/>
        </authorList>
    </citation>
    <scope>NUCLEOTIDE SEQUENCE [LARGE SCALE GENOMIC DNA]</scope>
</reference>
<sequence length="1009" mass="111056">MAASFQPINVATNLHTNAPWRRDYPFGSQWLPLDAGRLHYVDEGPADAERTLLFVHGNPTWSFHWRRLIVGLRDAHRCVAIDHLGCGLSDKPQRGFRLADRVEHLGRLVDELDLRRVTLVAQDWGGAIGLGALLDRQERLDRVLLFNTGAWPPRWVPARIAVCKTPVLGKLALQGANLFSLAALRMTLNRTRLDAATAEAYLAPYNNWANRRAVYEFVADIPRNSKHPTWQTLAGIESRLPELKGLPLRLVWGMRDWCFDPRCLARFREIWHDAAALEVHELADAGHWVVEDAPEECIEQLQSFEPFTFAAAHFITYAGDTCEPLHGHNYRVSVEIDGPLDENGYVRDFVATRDSWAELIGRLDHRVLLPTQHPLIRVQQAEGPLGAAEVVATFRDRRWVFPADECALLPIANTTAELIATWLAEQWLADLAKSGQAPPPSLVVGVDECDGQVGVCRLARETTYVCEPKSCASSLPRDESPRSAIDSLGTRRLGTRRMKVEHINPFLKAVTTTFETMLAADVHRGELTLGDPKIRQFPVSGLIGLSGKASGMVVINLSAEAALQAASAMLMEEQTELNDDVLDAIGELANVIAGQAKADLEEYDLSVGLPSVVTGEGHEIRFPSSTPPLAVPFKTDFGPIRLEVGFEPSAEPGKPPGRTIRGDVRRRAVSLFQVSSGAAAMSNAHNAAVLLTSLPEEQAGQLLSLMEPHDVEQVSIEIARLDRVSNEEQEQVIREFSETNPAASGAGGGFDYAKKLVKQALGKDSGDAIDNLRQSVEALPFGFLRNIDSQNILTYIVDEHPQTIALIISHLPASFGAEILSGLPAERQLAVVRRMATMGQTNPEIIKEVEAGLERRMSSVMSQSFQMAGGVESVAAMLNVSDRATERNLLEGLGADDPELVEEIRRLMFVFDDIGRFGPKEMQTVMKSVESSQWALALKGASPELKDKVLSSMSQRAADMLREEMEYLGAVKLSAVEDQQQQIVDVIRGLEDAGELDLNQSGEEEELVQ</sequence>
<comment type="caution">
    <text evidence="19">The sequence shown here is derived from an EMBL/GenBank/DDBJ whole genome shotgun (WGS) entry which is preliminary data.</text>
</comment>
<dbReference type="GO" id="GO:0006729">
    <property type="term" value="P:tetrahydrobiopterin biosynthetic process"/>
    <property type="evidence" value="ECO:0007669"/>
    <property type="project" value="UniProtKB-KW"/>
</dbReference>
<evidence type="ECO:0000313" key="21">
    <source>
        <dbReference type="EMBL" id="CAL4785104.1"/>
    </source>
</evidence>
<keyword evidence="13" id="KW-0975">Bacterial flagellum</keyword>
<accession>A0A9P1G581</accession>
<dbReference type="NCBIfam" id="TIGR00207">
    <property type="entry name" value="fliG"/>
    <property type="match status" value="1"/>
</dbReference>
<evidence type="ECO:0000259" key="16">
    <source>
        <dbReference type="Pfam" id="PF13690"/>
    </source>
</evidence>
<dbReference type="PANTHER" id="PTHR30534">
    <property type="entry name" value="FLAGELLAR MOTOR SWITCH PROTEIN FLIG"/>
    <property type="match status" value="1"/>
</dbReference>
<evidence type="ECO:0000256" key="2">
    <source>
        <dbReference type="ARBA" id="ARBA00004413"/>
    </source>
</evidence>
<dbReference type="OrthoDB" id="8300447at2759"/>
<dbReference type="Gene3D" id="3.40.1550.10">
    <property type="entry name" value="CheC-like"/>
    <property type="match status" value="1"/>
</dbReference>
<comment type="pathway">
    <text evidence="3">Cofactor biosynthesis; tetrahydrobiopterin biosynthesis; tetrahydrobiopterin from 7,8-dihydroneopterin triphosphate: step 1/3.</text>
</comment>
<dbReference type="Gene3D" id="3.40.50.1820">
    <property type="entry name" value="alpha/beta hydrolase"/>
    <property type="match status" value="1"/>
</dbReference>
<dbReference type="InterPro" id="IPR007115">
    <property type="entry name" value="6-PTP_synth/QueD"/>
</dbReference>
<comment type="similarity">
    <text evidence="5">Belongs to the FliG family.</text>
</comment>
<comment type="similarity">
    <text evidence="4">Belongs to the PTPS family.</text>
</comment>
<dbReference type="Gene3D" id="1.10.220.30">
    <property type="match status" value="3"/>
</dbReference>
<dbReference type="AlphaFoldDB" id="A0A9P1G581"/>
<dbReference type="CDD" id="cd17906">
    <property type="entry name" value="CheX"/>
    <property type="match status" value="1"/>
</dbReference>
<keyword evidence="21" id="KW-0969">Cilium</keyword>
<evidence type="ECO:0000256" key="1">
    <source>
        <dbReference type="ARBA" id="ARBA00004117"/>
    </source>
</evidence>
<dbReference type="PRINTS" id="PR00954">
    <property type="entry name" value="FLGMOTORFLIG"/>
</dbReference>
<evidence type="ECO:0000259" key="18">
    <source>
        <dbReference type="Pfam" id="PF14842"/>
    </source>
</evidence>
<dbReference type="SUPFAM" id="SSF48029">
    <property type="entry name" value="FliG"/>
    <property type="match status" value="2"/>
</dbReference>
<evidence type="ECO:0000313" key="20">
    <source>
        <dbReference type="EMBL" id="CAL1151167.1"/>
    </source>
</evidence>
<dbReference type="PANTHER" id="PTHR30534:SF0">
    <property type="entry name" value="FLAGELLAR MOTOR SWITCH PROTEIN FLIG"/>
    <property type="match status" value="1"/>
</dbReference>
<dbReference type="Pfam" id="PF14842">
    <property type="entry name" value="FliG_N"/>
    <property type="match status" value="1"/>
</dbReference>
<dbReference type="SUPFAM" id="SSF55620">
    <property type="entry name" value="Tetrahydrobiopterin biosynthesis enzymes-like"/>
    <property type="match status" value="1"/>
</dbReference>
<evidence type="ECO:0000259" key="14">
    <source>
        <dbReference type="Pfam" id="PF00561"/>
    </source>
</evidence>
<keyword evidence="11" id="KW-0783">Tetrahydrobiopterin biosynthesis</keyword>
<evidence type="ECO:0000256" key="9">
    <source>
        <dbReference type="ARBA" id="ARBA00022500"/>
    </source>
</evidence>
<keyword evidence="10" id="KW-0283">Flagellar rotation</keyword>
<feature type="domain" description="Flagellar motor switch protein FliG C-terminal" evidence="15">
    <location>
        <begin position="892"/>
        <end position="998"/>
    </location>
</feature>
<dbReference type="Proteomes" id="UP001152797">
    <property type="component" value="Unassembled WGS sequence"/>
</dbReference>
<evidence type="ECO:0000313" key="19">
    <source>
        <dbReference type="EMBL" id="CAI3997792.1"/>
    </source>
</evidence>
<comment type="subcellular location">
    <subcellularLocation>
        <location evidence="1">Bacterial flagellum basal body</location>
    </subcellularLocation>
    <subcellularLocation>
        <location evidence="2">Cell membrane</location>
        <topology evidence="2">Peripheral membrane protein</topology>
        <orientation evidence="2">Cytoplasmic side</orientation>
    </subcellularLocation>
</comment>
<gene>
    <name evidence="19" type="ORF">C1SCF055_LOCUS24138</name>
</gene>
<dbReference type="EC" id="4.2.3.12" evidence="6"/>
<name>A0A9P1G581_9DINO</name>
<dbReference type="Gene3D" id="3.30.479.10">
    <property type="entry name" value="6-pyruvoyl tetrahydropterin synthase/QueD"/>
    <property type="match status" value="1"/>
</dbReference>
<organism evidence="19">
    <name type="scientific">Cladocopium goreaui</name>
    <dbReference type="NCBI Taxonomy" id="2562237"/>
    <lineage>
        <taxon>Eukaryota</taxon>
        <taxon>Sar</taxon>
        <taxon>Alveolata</taxon>
        <taxon>Dinophyceae</taxon>
        <taxon>Suessiales</taxon>
        <taxon>Symbiodiniaceae</taxon>
        <taxon>Cladocopium</taxon>
    </lineage>
</organism>
<proteinExistence type="inferred from homology"/>
<feature type="domain" description="Chemotaxis phosphatase CheX-like" evidence="16">
    <location>
        <begin position="539"/>
        <end position="634"/>
    </location>
</feature>
<dbReference type="InterPro" id="IPR032779">
    <property type="entry name" value="FliG_M"/>
</dbReference>
<evidence type="ECO:0000256" key="8">
    <source>
        <dbReference type="ARBA" id="ARBA00022475"/>
    </source>
</evidence>
<dbReference type="GO" id="GO:0006935">
    <property type="term" value="P:chemotaxis"/>
    <property type="evidence" value="ECO:0007669"/>
    <property type="project" value="UniProtKB-KW"/>
</dbReference>
<dbReference type="EMBL" id="CAMXCT010002380">
    <property type="protein sequence ID" value="CAI3997792.1"/>
    <property type="molecule type" value="Genomic_DNA"/>
</dbReference>
<dbReference type="EMBL" id="CAMXCT030002380">
    <property type="protein sequence ID" value="CAL4785104.1"/>
    <property type="molecule type" value="Genomic_DNA"/>
</dbReference>
<keyword evidence="22" id="KW-1185">Reference proteome</keyword>
<protein>
    <recommendedName>
        <fullName evidence="7">Flagellar motor switch protein FliG</fullName>
        <ecNumber evidence="6">4.2.3.12</ecNumber>
    </recommendedName>
</protein>
<dbReference type="InterPro" id="IPR000073">
    <property type="entry name" value="AB_hydrolase_1"/>
</dbReference>
<feature type="domain" description="Flagellar motor switch protein FliG N-terminal" evidence="18">
    <location>
        <begin position="681"/>
        <end position="771"/>
    </location>
</feature>
<dbReference type="Pfam" id="PF01242">
    <property type="entry name" value="PTPS"/>
    <property type="match status" value="1"/>
</dbReference>
<evidence type="ECO:0000256" key="4">
    <source>
        <dbReference type="ARBA" id="ARBA00009164"/>
    </source>
</evidence>
<keyword evidence="12" id="KW-0472">Membrane</keyword>
<dbReference type="InterPro" id="IPR038418">
    <property type="entry name" value="6-PTP_synth/QueD_sf"/>
</dbReference>
<evidence type="ECO:0000256" key="6">
    <source>
        <dbReference type="ARBA" id="ARBA00013100"/>
    </source>
</evidence>
<evidence type="ECO:0000259" key="15">
    <source>
        <dbReference type="Pfam" id="PF01706"/>
    </source>
</evidence>
<dbReference type="InterPro" id="IPR028051">
    <property type="entry name" value="CheX-like_dom"/>
</dbReference>
<dbReference type="EMBL" id="CAMXCT020002380">
    <property type="protein sequence ID" value="CAL1151167.1"/>
    <property type="molecule type" value="Genomic_DNA"/>
</dbReference>
<dbReference type="GO" id="GO:0003774">
    <property type="term" value="F:cytoskeletal motor activity"/>
    <property type="evidence" value="ECO:0007669"/>
    <property type="project" value="InterPro"/>
</dbReference>
<dbReference type="Pfam" id="PF01706">
    <property type="entry name" value="FliG_C"/>
    <property type="match status" value="1"/>
</dbReference>
<dbReference type="GO" id="GO:0005886">
    <property type="term" value="C:plasma membrane"/>
    <property type="evidence" value="ECO:0007669"/>
    <property type="project" value="UniProtKB-SubCell"/>
</dbReference>
<keyword evidence="8" id="KW-1003">Cell membrane</keyword>
<dbReference type="Pfam" id="PF13690">
    <property type="entry name" value="CheX"/>
    <property type="match status" value="1"/>
</dbReference>
<evidence type="ECO:0000256" key="7">
    <source>
        <dbReference type="ARBA" id="ARBA00021870"/>
    </source>
</evidence>
<dbReference type="InterPro" id="IPR000090">
    <property type="entry name" value="Flg_Motor_Flig"/>
</dbReference>
<dbReference type="InterPro" id="IPR011002">
    <property type="entry name" value="FliG_a-hlx"/>
</dbReference>
<evidence type="ECO:0000256" key="12">
    <source>
        <dbReference type="ARBA" id="ARBA00023136"/>
    </source>
</evidence>
<dbReference type="InterPro" id="IPR028976">
    <property type="entry name" value="CheC-like_sf"/>
</dbReference>
<dbReference type="InterPro" id="IPR028263">
    <property type="entry name" value="FliG_N"/>
</dbReference>
<dbReference type="InterPro" id="IPR029058">
    <property type="entry name" value="AB_hydrolase_fold"/>
</dbReference>
<evidence type="ECO:0000313" key="22">
    <source>
        <dbReference type="Proteomes" id="UP001152797"/>
    </source>
</evidence>
<evidence type="ECO:0000259" key="17">
    <source>
        <dbReference type="Pfam" id="PF14841"/>
    </source>
</evidence>
<reference evidence="19" key="1">
    <citation type="submission" date="2022-10" db="EMBL/GenBank/DDBJ databases">
        <authorList>
            <person name="Chen Y."/>
            <person name="Dougan E. K."/>
            <person name="Chan C."/>
            <person name="Rhodes N."/>
            <person name="Thang M."/>
        </authorList>
    </citation>
    <scope>NUCLEOTIDE SEQUENCE</scope>
</reference>
<dbReference type="GO" id="GO:0003874">
    <property type="term" value="F:6-pyruvoyltetrahydropterin synthase activity"/>
    <property type="evidence" value="ECO:0007669"/>
    <property type="project" value="UniProtKB-EC"/>
</dbReference>
<keyword evidence="21" id="KW-0966">Cell projection</keyword>
<dbReference type="Pfam" id="PF00561">
    <property type="entry name" value="Abhydrolase_1"/>
    <property type="match status" value="1"/>
</dbReference>
<evidence type="ECO:0000256" key="10">
    <source>
        <dbReference type="ARBA" id="ARBA00022779"/>
    </source>
</evidence>
<dbReference type="SUPFAM" id="SSF103039">
    <property type="entry name" value="CheC-like"/>
    <property type="match status" value="1"/>
</dbReference>
<evidence type="ECO:0000256" key="11">
    <source>
        <dbReference type="ARBA" id="ARBA00023007"/>
    </source>
</evidence>
<feature type="domain" description="Flagellar motor switch protein FliG middle" evidence="17">
    <location>
        <begin position="790"/>
        <end position="863"/>
    </location>
</feature>
<evidence type="ECO:0000256" key="5">
    <source>
        <dbReference type="ARBA" id="ARBA00010299"/>
    </source>
</evidence>